<feature type="transmembrane region" description="Helical" evidence="5">
    <location>
        <begin position="220"/>
        <end position="241"/>
    </location>
</feature>
<comment type="subcellular location">
    <subcellularLocation>
        <location evidence="1">Membrane</location>
        <topology evidence="1">Multi-pass membrane protein</topology>
    </subcellularLocation>
</comment>
<dbReference type="InterPro" id="IPR036259">
    <property type="entry name" value="MFS_trans_sf"/>
</dbReference>
<keyword evidence="4 5" id="KW-0472">Membrane</keyword>
<evidence type="ECO:0000256" key="2">
    <source>
        <dbReference type="ARBA" id="ARBA00022692"/>
    </source>
</evidence>
<feature type="transmembrane region" description="Helical" evidence="5">
    <location>
        <begin position="277"/>
        <end position="297"/>
    </location>
</feature>
<dbReference type="InterPro" id="IPR020846">
    <property type="entry name" value="MFS_dom"/>
</dbReference>
<evidence type="ECO:0000256" key="1">
    <source>
        <dbReference type="ARBA" id="ARBA00004141"/>
    </source>
</evidence>
<gene>
    <name evidence="7" type="ORF">HOLleu_00574</name>
</gene>
<dbReference type="GO" id="GO:0022857">
    <property type="term" value="F:transmembrane transporter activity"/>
    <property type="evidence" value="ECO:0007669"/>
    <property type="project" value="InterPro"/>
</dbReference>
<dbReference type="Proteomes" id="UP001152320">
    <property type="component" value="Chromosome 1"/>
</dbReference>
<comment type="caution">
    <text evidence="7">The sequence shown here is derived from an EMBL/GenBank/DDBJ whole genome shotgun (WGS) entry which is preliminary data.</text>
</comment>
<dbReference type="Pfam" id="PF00083">
    <property type="entry name" value="Sugar_tr"/>
    <property type="match status" value="1"/>
</dbReference>
<evidence type="ECO:0000313" key="7">
    <source>
        <dbReference type="EMBL" id="KAJ8048312.1"/>
    </source>
</evidence>
<dbReference type="PANTHER" id="PTHR24064">
    <property type="entry name" value="SOLUTE CARRIER FAMILY 22 MEMBER"/>
    <property type="match status" value="1"/>
</dbReference>
<keyword evidence="3 5" id="KW-1133">Transmembrane helix</keyword>
<evidence type="ECO:0000259" key="6">
    <source>
        <dbReference type="PROSITE" id="PS50850"/>
    </source>
</evidence>
<organism evidence="7 8">
    <name type="scientific">Holothuria leucospilota</name>
    <name type="common">Black long sea cucumber</name>
    <name type="synonym">Mertensiothuria leucospilota</name>
    <dbReference type="NCBI Taxonomy" id="206669"/>
    <lineage>
        <taxon>Eukaryota</taxon>
        <taxon>Metazoa</taxon>
        <taxon>Echinodermata</taxon>
        <taxon>Eleutherozoa</taxon>
        <taxon>Echinozoa</taxon>
        <taxon>Holothuroidea</taxon>
        <taxon>Aspidochirotacea</taxon>
        <taxon>Aspidochirotida</taxon>
        <taxon>Holothuriidae</taxon>
        <taxon>Holothuria</taxon>
    </lineage>
</organism>
<feature type="transmembrane region" description="Helical" evidence="5">
    <location>
        <begin position="190"/>
        <end position="214"/>
    </location>
</feature>
<feature type="transmembrane region" description="Helical" evidence="5">
    <location>
        <begin position="479"/>
        <end position="499"/>
    </location>
</feature>
<dbReference type="CDD" id="cd17317">
    <property type="entry name" value="MFS_SLC22"/>
    <property type="match status" value="1"/>
</dbReference>
<proteinExistence type="predicted"/>
<dbReference type="EMBL" id="JAIZAY010000001">
    <property type="protein sequence ID" value="KAJ8048312.1"/>
    <property type="molecule type" value="Genomic_DNA"/>
</dbReference>
<feature type="transmembrane region" description="Helical" evidence="5">
    <location>
        <begin position="392"/>
        <end position="413"/>
    </location>
</feature>
<keyword evidence="8" id="KW-1185">Reference proteome</keyword>
<dbReference type="InterPro" id="IPR005828">
    <property type="entry name" value="MFS_sugar_transport-like"/>
</dbReference>
<dbReference type="SUPFAM" id="SSF103473">
    <property type="entry name" value="MFS general substrate transporter"/>
    <property type="match status" value="1"/>
</dbReference>
<accession>A0A9Q1HFX8</accession>
<feature type="transmembrane region" description="Helical" evidence="5">
    <location>
        <begin position="420"/>
        <end position="440"/>
    </location>
</feature>
<evidence type="ECO:0000256" key="4">
    <source>
        <dbReference type="ARBA" id="ARBA00023136"/>
    </source>
</evidence>
<feature type="domain" description="Major facilitator superfamily (MFS) profile" evidence="6">
    <location>
        <begin position="109"/>
        <end position="531"/>
    </location>
</feature>
<reference evidence="7" key="1">
    <citation type="submission" date="2021-10" db="EMBL/GenBank/DDBJ databases">
        <title>Tropical sea cucumber genome reveals ecological adaptation and Cuvierian tubules defense mechanism.</title>
        <authorList>
            <person name="Chen T."/>
        </authorList>
    </citation>
    <scope>NUCLEOTIDE SEQUENCE</scope>
    <source>
        <strain evidence="7">Nanhai2018</strain>
        <tissue evidence="7">Muscle</tissue>
    </source>
</reference>
<feature type="transmembrane region" description="Helical" evidence="5">
    <location>
        <begin position="446"/>
        <end position="467"/>
    </location>
</feature>
<feature type="transmembrane region" description="Helical" evidence="5">
    <location>
        <begin position="356"/>
        <end position="380"/>
    </location>
</feature>
<sequence length="557" mass="63105">MDQTDSSDQGKINFEDILGLVGKFNRYQIAIISLLSIPLLLGTSSLYMQTFTAGQSEHWCQTWENENCDWLDLSETQCQILKRNLSIPVKDDENPASFDECFKYDMGGIGLQTANERYGNGQDKTSLEKVPCDEGWYYNKSVFESTIVIDFNLVCDRSHLPNITQSVYFAGYLVGSALIGPMADLVGRRYTYILCMVMAPLICMVYLFTVNVWMYMGIRFFAAAFFKGLNLVGYIIAMELVSPGKRVIVGNALWVLFALGYFLLTFWAKVLHGNWRMLHVTVGLQYFPLILLAILFVPESPRWLVNKDRYDDAEKVLRKIAKVNRKEVPEDFSETVQKVRKSNNERKGSVIDLFRSWFRVMVILNLCYNWFVQSVVYYGFSLSTSELGIDPYISFVISGCIEIPAYLLCMFVAEKFGRKASTFGTMFLSGLFCCLTPFIPAGIWRVVMAMSGKFFITMSFSIVYTWSAELMPTSLRSSALGLFSMTSRIGGILVPLLLILEEVWISLPFLVFGSVSIIAALLCLVLPETKGRPLPSTIDDLQALTREDTPRHQQGSR</sequence>
<keyword evidence="2 5" id="KW-0812">Transmembrane</keyword>
<dbReference type="Gene3D" id="1.20.1250.20">
    <property type="entry name" value="MFS general substrate transporter like domains"/>
    <property type="match status" value="1"/>
</dbReference>
<name>A0A9Q1HFX8_HOLLE</name>
<evidence type="ECO:0000256" key="5">
    <source>
        <dbReference type="SAM" id="Phobius"/>
    </source>
</evidence>
<dbReference type="OrthoDB" id="2261376at2759"/>
<feature type="transmembrane region" description="Helical" evidence="5">
    <location>
        <begin position="27"/>
        <end position="48"/>
    </location>
</feature>
<dbReference type="AlphaFoldDB" id="A0A9Q1HFX8"/>
<dbReference type="PROSITE" id="PS50850">
    <property type="entry name" value="MFS"/>
    <property type="match status" value="1"/>
</dbReference>
<feature type="transmembrane region" description="Helical" evidence="5">
    <location>
        <begin position="253"/>
        <end position="271"/>
    </location>
</feature>
<dbReference type="GO" id="GO:0016020">
    <property type="term" value="C:membrane"/>
    <property type="evidence" value="ECO:0007669"/>
    <property type="project" value="UniProtKB-SubCell"/>
</dbReference>
<evidence type="ECO:0000313" key="8">
    <source>
        <dbReference type="Proteomes" id="UP001152320"/>
    </source>
</evidence>
<protein>
    <submittedName>
        <fullName evidence="7">Solute carrier family 22 member 13</fullName>
    </submittedName>
</protein>
<evidence type="ECO:0000256" key="3">
    <source>
        <dbReference type="ARBA" id="ARBA00022989"/>
    </source>
</evidence>
<feature type="transmembrane region" description="Helical" evidence="5">
    <location>
        <begin position="505"/>
        <end position="526"/>
    </location>
</feature>